<evidence type="ECO:0000313" key="2">
    <source>
        <dbReference type="Proteomes" id="UP000619260"/>
    </source>
</evidence>
<dbReference type="Pfam" id="PF13830">
    <property type="entry name" value="DUF4192"/>
    <property type="match status" value="1"/>
</dbReference>
<dbReference type="RefSeq" id="WP_203902848.1">
    <property type="nucleotide sequence ID" value="NZ_BOPF01000026.1"/>
</dbReference>
<protein>
    <recommendedName>
        <fullName evidence="3">DUF4192 domain-containing protein</fullName>
    </recommendedName>
</protein>
<dbReference type="InterPro" id="IPR025447">
    <property type="entry name" value="DUF4192"/>
</dbReference>
<evidence type="ECO:0000313" key="1">
    <source>
        <dbReference type="EMBL" id="GIJ49380.1"/>
    </source>
</evidence>
<dbReference type="EMBL" id="BOPF01000026">
    <property type="protein sequence ID" value="GIJ49380.1"/>
    <property type="molecule type" value="Genomic_DNA"/>
</dbReference>
<accession>A0A8J3YSZ6</accession>
<dbReference type="AlphaFoldDB" id="A0A8J3YSZ6"/>
<proteinExistence type="predicted"/>
<organism evidence="1 2">
    <name type="scientific">Virgisporangium aliadipatigenens</name>
    <dbReference type="NCBI Taxonomy" id="741659"/>
    <lineage>
        <taxon>Bacteria</taxon>
        <taxon>Bacillati</taxon>
        <taxon>Actinomycetota</taxon>
        <taxon>Actinomycetes</taxon>
        <taxon>Micromonosporales</taxon>
        <taxon>Micromonosporaceae</taxon>
        <taxon>Virgisporangium</taxon>
    </lineage>
</organism>
<gene>
    <name evidence="1" type="ORF">Val02_62660</name>
</gene>
<sequence length="338" mass="35483">MNDTDRPVIRISNPNDLLGLIPYILGFEPADSLILIGVHHGSIAVSGRLDLPDANAPDPLHDTAAALLTRRLIEAGAGMRVLAVGYGTAEPVEPAITTAVAQLEDAGIPTDVALRVTDGRFWALHEPTWPADGVPFDPSASAAAASAVYAGLVALPSRDSIAESLAPVTGAARDRMTEATGAACTMLLDILGATDDRTDDEVLDTPEWRNVLTAGRNCLASAAEKYRNATAVDDDHAALLTVLLALKPLRDNAIRATTADAWQITMWSDLVRRAEPAFVTNPAVLLTLCALQSGNGVLANVAVDRAVRSNPDDRFAGLLAHAVVAGIDPQTVKAFVTK</sequence>
<comment type="caution">
    <text evidence="1">The sequence shown here is derived from an EMBL/GenBank/DDBJ whole genome shotgun (WGS) entry which is preliminary data.</text>
</comment>
<dbReference type="Proteomes" id="UP000619260">
    <property type="component" value="Unassembled WGS sequence"/>
</dbReference>
<keyword evidence="2" id="KW-1185">Reference proteome</keyword>
<evidence type="ECO:0008006" key="3">
    <source>
        <dbReference type="Google" id="ProtNLM"/>
    </source>
</evidence>
<reference evidence="1" key="1">
    <citation type="submission" date="2021-01" db="EMBL/GenBank/DDBJ databases">
        <title>Whole genome shotgun sequence of Virgisporangium aliadipatigenens NBRC 105644.</title>
        <authorList>
            <person name="Komaki H."/>
            <person name="Tamura T."/>
        </authorList>
    </citation>
    <scope>NUCLEOTIDE SEQUENCE</scope>
    <source>
        <strain evidence="1">NBRC 105644</strain>
    </source>
</reference>
<name>A0A8J3YSZ6_9ACTN</name>